<feature type="coiled-coil region" evidence="4">
    <location>
        <begin position="890"/>
        <end position="952"/>
    </location>
</feature>
<dbReference type="OrthoDB" id="10254973at2759"/>
<dbReference type="InterPro" id="IPR003395">
    <property type="entry name" value="RecF/RecN/SMC_N"/>
</dbReference>
<keyword evidence="3 4" id="KW-0175">Coiled coil</keyword>
<evidence type="ECO:0000256" key="1">
    <source>
        <dbReference type="ARBA" id="ARBA00010171"/>
    </source>
</evidence>
<dbReference type="Gene3D" id="6.10.250.3110">
    <property type="match status" value="1"/>
</dbReference>
<evidence type="ECO:0000259" key="6">
    <source>
        <dbReference type="Pfam" id="PF02463"/>
    </source>
</evidence>
<feature type="compositionally biased region" description="Basic residues" evidence="5">
    <location>
        <begin position="1"/>
        <end position="12"/>
    </location>
</feature>
<gene>
    <name evidence="7" type="ORF">Ptr86124_006952</name>
</gene>
<evidence type="ECO:0000256" key="2">
    <source>
        <dbReference type="ARBA" id="ARBA00018687"/>
    </source>
</evidence>
<evidence type="ECO:0000256" key="5">
    <source>
        <dbReference type="SAM" id="MobiDB-lite"/>
    </source>
</evidence>
<comment type="similarity">
    <text evidence="1">Belongs to the SMC family. SMC5 subfamily.</text>
</comment>
<feature type="coiled-coil region" evidence="4">
    <location>
        <begin position="229"/>
        <end position="263"/>
    </location>
</feature>
<comment type="caution">
    <text evidence="7">The sequence shown here is derived from an EMBL/GenBank/DDBJ whole genome shotgun (WGS) entry which is preliminary data.</text>
</comment>
<evidence type="ECO:0000256" key="4">
    <source>
        <dbReference type="SAM" id="Coils"/>
    </source>
</evidence>
<dbReference type="AlphaFoldDB" id="A0A922NE11"/>
<evidence type="ECO:0000313" key="8">
    <source>
        <dbReference type="Proteomes" id="UP000249757"/>
    </source>
</evidence>
<dbReference type="GO" id="GO:0003697">
    <property type="term" value="F:single-stranded DNA binding"/>
    <property type="evidence" value="ECO:0007669"/>
    <property type="project" value="TreeGrafter"/>
</dbReference>
<feature type="coiled-coil region" evidence="4">
    <location>
        <begin position="296"/>
        <end position="407"/>
    </location>
</feature>
<feature type="domain" description="RecF/RecN/SMC N-terminal" evidence="6">
    <location>
        <begin position="71"/>
        <end position="1077"/>
    </location>
</feature>
<evidence type="ECO:0000256" key="3">
    <source>
        <dbReference type="ARBA" id="ARBA00023054"/>
    </source>
</evidence>
<dbReference type="Gene3D" id="3.40.50.300">
    <property type="entry name" value="P-loop containing nucleotide triphosphate hydrolases"/>
    <property type="match status" value="2"/>
</dbReference>
<keyword evidence="8" id="KW-1185">Reference proteome</keyword>
<dbReference type="EMBL" id="NRDI02000008">
    <property type="protein sequence ID" value="KAI1514322.1"/>
    <property type="molecule type" value="Genomic_DNA"/>
</dbReference>
<dbReference type="GO" id="GO:0000724">
    <property type="term" value="P:double-strand break repair via homologous recombination"/>
    <property type="evidence" value="ECO:0007669"/>
    <property type="project" value="TreeGrafter"/>
</dbReference>
<evidence type="ECO:0000313" key="7">
    <source>
        <dbReference type="EMBL" id="KAI1514322.1"/>
    </source>
</evidence>
<dbReference type="Pfam" id="PF02463">
    <property type="entry name" value="SMC_N"/>
    <property type="match status" value="1"/>
</dbReference>
<organism evidence="7 8">
    <name type="scientific">Pyrenophora tritici-repentis</name>
    <dbReference type="NCBI Taxonomy" id="45151"/>
    <lineage>
        <taxon>Eukaryota</taxon>
        <taxon>Fungi</taxon>
        <taxon>Dikarya</taxon>
        <taxon>Ascomycota</taxon>
        <taxon>Pezizomycotina</taxon>
        <taxon>Dothideomycetes</taxon>
        <taxon>Pleosporomycetidae</taxon>
        <taxon>Pleosporales</taxon>
        <taxon>Pleosporineae</taxon>
        <taxon>Pleosporaceae</taxon>
        <taxon>Pyrenophora</taxon>
    </lineage>
</organism>
<feature type="compositionally biased region" description="Polar residues" evidence="5">
    <location>
        <begin position="47"/>
        <end position="60"/>
    </location>
</feature>
<dbReference type="OMA" id="RFWTSQP"/>
<protein>
    <recommendedName>
        <fullName evidence="2">Structural maintenance of chromosomes protein 5</fullName>
    </recommendedName>
</protein>
<proteinExistence type="inferred from homology"/>
<dbReference type="Proteomes" id="UP000249757">
    <property type="component" value="Unassembled WGS sequence"/>
</dbReference>
<dbReference type="InterPro" id="IPR027417">
    <property type="entry name" value="P-loop_NTPase"/>
</dbReference>
<accession>A0A922NE11</accession>
<dbReference type="GO" id="GO:0030915">
    <property type="term" value="C:Smc5-Smc6 complex"/>
    <property type="evidence" value="ECO:0007669"/>
    <property type="project" value="TreeGrafter"/>
</dbReference>
<reference evidence="8" key="1">
    <citation type="journal article" date="2022" name="Microb. Genom.">
        <title>A global pangenome for the wheat fungal pathogen Pyrenophora tritici-repentis and prediction of effector protein structural homology.</title>
        <authorList>
            <person name="Moolhuijzen P.M."/>
            <person name="See P.T."/>
            <person name="Shi G."/>
            <person name="Powell H.R."/>
            <person name="Cockram J."/>
            <person name="Jorgensen L.N."/>
            <person name="Benslimane H."/>
            <person name="Strelkov S.E."/>
            <person name="Turner J."/>
            <person name="Liu Z."/>
            <person name="Moffat C.S."/>
        </authorList>
    </citation>
    <scope>NUCLEOTIDE SEQUENCE [LARGE SCALE GENOMIC DNA]</scope>
</reference>
<feature type="coiled-coil region" evidence="4">
    <location>
        <begin position="680"/>
        <end position="749"/>
    </location>
</feature>
<dbReference type="SUPFAM" id="SSF52540">
    <property type="entry name" value="P-loop containing nucleoside triphosphate hydrolases"/>
    <property type="match status" value="2"/>
</dbReference>
<sequence length="1128" mass="129116">MPGIVHRGRKRTSLAVSDDDESEQSDHSSASSASKRARHDGDASATPAHTQNGGTNNSIAHGQDAFQPGSLVRVKLTNFVTYTAAEFHLGPSLNMVIGPNGTGKSTLVCAICLGLGWGSEHLGRAKQVGEYVKHGAAMATIEIELAAGPGKDQNHIITRTIRKEDNQSRWFLNGARSTQKEVIELAKTYSIQIDNLCQFLPQDRVVEFARMTDVERLRETQRAAAPPYMVEWHDKLKALRKDERNLETKRQNEEKHLEALMRVQTAAQGDVDRIRERQEIQTKLNCLRKAQPVIELRLCRKEIEQLKENLRVARLELDEIKVDVEPARQAQAEMQSYQSDIERVVRLRKNRVDEIKRKADNLMAAIEADKEKAIDFESNITAEVNAMKNRKKEIARITAEINKLERERHKDAPQYNADSYERRKADIRAHISARNNEITDKDAARKSLVSRNTGLNEVQNSITKRQTELSTQSGKQTNLLKKISYDTATAWAWIQENRDTLGLKGEVYGPPILTCSIPDNRYAQAVESQLRKGDVVAITCTNNDDQRLLSTCLLNKRDNRQKQGLGLHDIHLRTSPKSLDAYKSPVAESDLSSYGFEGYIRQYIQGPDAVLAMLCDNRNLHQIAYAATPISDEQHDAVSNSLIRTWVSGAHTYRVTTRREYNQSSTSVTKLGVAQWFIDLPANTDEMRQLNEQLNELKKEKDELRKQHTDLGQEIKTLREEIEALNREKEQIQKEQDEMKQELAKWAALPEKIATEQTRLDNNMAQDAQITNRVRAIKAKIRATSLRIATQTLEYARTVTHMRMFNESLIEAEIRFVEAKSEIRALERENSEILQKLRTKEHEIKTLEIQNEQLRRDFRSRRDQAQQDINGWPEHEKEIIQQYSTDLQSIAELEQEIDSVQIQLNMMTEGNHGVIETYEKRKEEITRTEAKLHDLTGDLEDIKEKVIDIRQKWEPELDALIRKISCAFAHNFKQIGCAGEVEVYKDQEEFELWSVQISVRFRENEPLSILNSHRQSGGERAVSTIFYLMALQDLAQSPFRVVDEINQGMDPRNERMVHERMVDIACQERTSQYFLVTPKLLTGLKFHPKMKVHVINSGEHVPDSSTLQGDWNLSEMAKVALTTRIRVS</sequence>
<dbReference type="PANTHER" id="PTHR45916:SF1">
    <property type="entry name" value="STRUCTURAL MAINTENANCE OF CHROMOSOMES PROTEIN 5"/>
    <property type="match status" value="1"/>
</dbReference>
<dbReference type="GO" id="GO:0005634">
    <property type="term" value="C:nucleus"/>
    <property type="evidence" value="ECO:0007669"/>
    <property type="project" value="TreeGrafter"/>
</dbReference>
<feature type="coiled-coil region" evidence="4">
    <location>
        <begin position="809"/>
        <end position="864"/>
    </location>
</feature>
<dbReference type="PANTHER" id="PTHR45916">
    <property type="entry name" value="STRUCTURAL MAINTENANCE OF CHROMOSOMES PROTEIN 5"/>
    <property type="match status" value="1"/>
</dbReference>
<name>A0A922NE11_9PLEO</name>
<feature type="region of interest" description="Disordered" evidence="5">
    <location>
        <begin position="1"/>
        <end position="62"/>
    </location>
</feature>